<dbReference type="SUPFAM" id="SSF100950">
    <property type="entry name" value="NagB/RpiA/CoA transferase-like"/>
    <property type="match status" value="1"/>
</dbReference>
<gene>
    <name evidence="2" type="ORF">BST86_00655</name>
</gene>
<proteinExistence type="predicted"/>
<keyword evidence="3" id="KW-1185">Reference proteome</keyword>
<dbReference type="Proteomes" id="UP000239532">
    <property type="component" value="Unassembled WGS sequence"/>
</dbReference>
<name>A0A2S9WQD5_9FLAO</name>
<organism evidence="2 3">
    <name type="scientific">Nonlabens agnitus</name>
    <dbReference type="NCBI Taxonomy" id="870484"/>
    <lineage>
        <taxon>Bacteria</taxon>
        <taxon>Pseudomonadati</taxon>
        <taxon>Bacteroidota</taxon>
        <taxon>Flavobacteriia</taxon>
        <taxon>Flavobacteriales</taxon>
        <taxon>Flavobacteriaceae</taxon>
        <taxon>Nonlabens</taxon>
    </lineage>
</organism>
<evidence type="ECO:0000259" key="1">
    <source>
        <dbReference type="Pfam" id="PF02589"/>
    </source>
</evidence>
<comment type="caution">
    <text evidence="2">The sequence shown here is derived from an EMBL/GenBank/DDBJ whole genome shotgun (WGS) entry which is preliminary data.</text>
</comment>
<accession>A0A2S9WQD5</accession>
<protein>
    <submittedName>
        <fullName evidence="2">Lactate utilization protein B/C</fullName>
    </submittedName>
</protein>
<feature type="domain" description="LUD" evidence="1">
    <location>
        <begin position="37"/>
        <end position="204"/>
    </location>
</feature>
<dbReference type="Pfam" id="PF02589">
    <property type="entry name" value="LUD_dom"/>
    <property type="match status" value="1"/>
</dbReference>
<dbReference type="InterPro" id="IPR003741">
    <property type="entry name" value="LUD_dom"/>
</dbReference>
<dbReference type="EMBL" id="MQUC01000003">
    <property type="protein sequence ID" value="PRP65703.1"/>
    <property type="molecule type" value="Genomic_DNA"/>
</dbReference>
<dbReference type="InterPro" id="IPR037171">
    <property type="entry name" value="NagB/RpiA_transferase-like"/>
</dbReference>
<sequence>MGIFKKIFRKVSVTSESGRSTAERSKYMPEEKLPLDEQFIHNFSRQGGRFLYAVDENEVQQHFEDILVEHDFFETPVFCYDEQLKERFNGFNLDFNQHLRESSFFLSTCEYIIADNGAILFSSNQIKENKPKQLPDTFVVLASTSQIVESIGEGLRGIKHHNSRGSIPTNITTLKNFQDQSLTKEKEKDLMNYGVPNKRLYLILLEDL</sequence>
<dbReference type="InterPro" id="IPR024185">
    <property type="entry name" value="FTHF_cligase-like_sf"/>
</dbReference>
<dbReference type="AlphaFoldDB" id="A0A2S9WQD5"/>
<reference evidence="2 3" key="1">
    <citation type="submission" date="2016-11" db="EMBL/GenBank/DDBJ databases">
        <title>Trade-off between light-utilization and light-protection in marine flavobacteria.</title>
        <authorList>
            <person name="Kumagai Y."/>
        </authorList>
    </citation>
    <scope>NUCLEOTIDE SEQUENCE [LARGE SCALE GENOMIC DNA]</scope>
    <source>
        <strain evidence="2 3">JCM 17109</strain>
    </source>
</reference>
<dbReference type="Gene3D" id="3.40.50.10420">
    <property type="entry name" value="NagB/RpiA/CoA transferase-like"/>
    <property type="match status" value="1"/>
</dbReference>
<evidence type="ECO:0000313" key="2">
    <source>
        <dbReference type="EMBL" id="PRP65703.1"/>
    </source>
</evidence>
<dbReference type="OrthoDB" id="1425114at2"/>
<evidence type="ECO:0000313" key="3">
    <source>
        <dbReference type="Proteomes" id="UP000239532"/>
    </source>
</evidence>